<proteinExistence type="predicted"/>
<keyword evidence="1" id="KW-0677">Repeat</keyword>
<sequence length="373" mass="41338">MSTRFPPPLRPSTAPPPPAVTRALHAINTCTSAAALASLRDGIFRDPALLRNTAVVSAFFLACGRLRHHGPALALFASIPRPHVFVFNSLLRSLTAPPCSPLPLFRHFLRIGVRPNRYTFPFMLAHLSSLRDLGVVHSQVIRSGFGRDLHVRNALLARYAACELDLSSAEQLFDEMPRPDVVAWTTMITSYRNRGHSFQALATLRRMLASSVSPNRVTMVSALGACAAHGAVDTGIWIHEYVKKHGWELDVVLGTVLVDMYGKCGRVMEAEGVFSKMVERNVYTWNAIIGALALAEDGKTALQWFFRMNADGVQPDEVTLVCVLCAWRWLEAEEVLKWVKSKGLMKDAGWSLKMLEDSSEEYMSDGDLMECAL</sequence>
<evidence type="ECO:0000256" key="3">
    <source>
        <dbReference type="PROSITE-ProRule" id="PRU00708"/>
    </source>
</evidence>
<feature type="repeat" description="PPR" evidence="3">
    <location>
        <begin position="250"/>
        <end position="280"/>
    </location>
</feature>
<organism evidence="4 5">
    <name type="scientific">Eleusine coracana subsp. coracana</name>
    <dbReference type="NCBI Taxonomy" id="191504"/>
    <lineage>
        <taxon>Eukaryota</taxon>
        <taxon>Viridiplantae</taxon>
        <taxon>Streptophyta</taxon>
        <taxon>Embryophyta</taxon>
        <taxon>Tracheophyta</taxon>
        <taxon>Spermatophyta</taxon>
        <taxon>Magnoliopsida</taxon>
        <taxon>Liliopsida</taxon>
        <taxon>Poales</taxon>
        <taxon>Poaceae</taxon>
        <taxon>PACMAD clade</taxon>
        <taxon>Chloridoideae</taxon>
        <taxon>Cynodonteae</taxon>
        <taxon>Eleusininae</taxon>
        <taxon>Eleusine</taxon>
    </lineage>
</organism>
<evidence type="ECO:0008006" key="6">
    <source>
        <dbReference type="Google" id="ProtNLM"/>
    </source>
</evidence>
<dbReference type="Pfam" id="PF01535">
    <property type="entry name" value="PPR"/>
    <property type="match status" value="2"/>
</dbReference>
<keyword evidence="5" id="KW-1185">Reference proteome</keyword>
<evidence type="ECO:0000313" key="4">
    <source>
        <dbReference type="EMBL" id="GJN17569.1"/>
    </source>
</evidence>
<dbReference type="GO" id="GO:0009451">
    <property type="term" value="P:RNA modification"/>
    <property type="evidence" value="ECO:0007669"/>
    <property type="project" value="InterPro"/>
</dbReference>
<protein>
    <recommendedName>
        <fullName evidence="6">Pentatricopeptide repeat-containing protein</fullName>
    </recommendedName>
</protein>
<accession>A0AAV5E519</accession>
<reference evidence="4" key="2">
    <citation type="submission" date="2021-12" db="EMBL/GenBank/DDBJ databases">
        <title>Resequencing data analysis of finger millet.</title>
        <authorList>
            <person name="Hatakeyama M."/>
            <person name="Aluri S."/>
            <person name="Balachadran M.T."/>
            <person name="Sivarajan S.R."/>
            <person name="Poveda L."/>
            <person name="Shimizu-Inatsugi R."/>
            <person name="Schlapbach R."/>
            <person name="Sreeman S.M."/>
            <person name="Shimizu K.K."/>
        </authorList>
    </citation>
    <scope>NUCLEOTIDE SEQUENCE</scope>
</reference>
<dbReference type="PROSITE" id="PS51375">
    <property type="entry name" value="PPR"/>
    <property type="match status" value="3"/>
</dbReference>
<evidence type="ECO:0000313" key="5">
    <source>
        <dbReference type="Proteomes" id="UP001054889"/>
    </source>
</evidence>
<dbReference type="PANTHER" id="PTHR47926:SF490">
    <property type="entry name" value="REPEAT-LIKE SUPERFAMILY PROTEIN, PUTATIVE-RELATED"/>
    <property type="match status" value="1"/>
</dbReference>
<name>A0AAV5E519_ELECO</name>
<reference evidence="4" key="1">
    <citation type="journal article" date="2018" name="DNA Res.">
        <title>Multiple hybrid de novo genome assembly of finger millet, an orphan allotetraploid crop.</title>
        <authorList>
            <person name="Hatakeyama M."/>
            <person name="Aluri S."/>
            <person name="Balachadran M.T."/>
            <person name="Sivarajan S.R."/>
            <person name="Patrignani A."/>
            <person name="Gruter S."/>
            <person name="Poveda L."/>
            <person name="Shimizu-Inatsugi R."/>
            <person name="Baeten J."/>
            <person name="Francoijs K.J."/>
            <person name="Nataraja K.N."/>
            <person name="Reddy Y.A.N."/>
            <person name="Phadnis S."/>
            <person name="Ravikumar R.L."/>
            <person name="Schlapbach R."/>
            <person name="Sreeman S.M."/>
            <person name="Shimizu K.K."/>
        </authorList>
    </citation>
    <scope>NUCLEOTIDE SEQUENCE</scope>
</reference>
<dbReference type="GO" id="GO:0003723">
    <property type="term" value="F:RNA binding"/>
    <property type="evidence" value="ECO:0007669"/>
    <property type="project" value="InterPro"/>
</dbReference>
<feature type="repeat" description="PPR" evidence="3">
    <location>
        <begin position="180"/>
        <end position="214"/>
    </location>
</feature>
<dbReference type="InterPro" id="IPR011990">
    <property type="entry name" value="TPR-like_helical_dom_sf"/>
</dbReference>
<gene>
    <name evidence="4" type="primary">gb04647</name>
    <name evidence="4" type="ORF">PR202_gb04647</name>
</gene>
<dbReference type="InterPro" id="IPR002885">
    <property type="entry name" value="PPR_rpt"/>
</dbReference>
<dbReference type="AlphaFoldDB" id="A0AAV5E519"/>
<evidence type="ECO:0000256" key="1">
    <source>
        <dbReference type="ARBA" id="ARBA00022737"/>
    </source>
</evidence>
<dbReference type="NCBIfam" id="TIGR00756">
    <property type="entry name" value="PPR"/>
    <property type="match status" value="3"/>
</dbReference>
<dbReference type="EMBL" id="BQKI01000073">
    <property type="protein sequence ID" value="GJN17569.1"/>
    <property type="molecule type" value="Genomic_DNA"/>
</dbReference>
<dbReference type="InterPro" id="IPR046960">
    <property type="entry name" value="PPR_At4g14850-like_plant"/>
</dbReference>
<evidence type="ECO:0000256" key="2">
    <source>
        <dbReference type="ARBA" id="ARBA00022946"/>
    </source>
</evidence>
<dbReference type="Gene3D" id="1.25.40.10">
    <property type="entry name" value="Tetratricopeptide repeat domain"/>
    <property type="match status" value="2"/>
</dbReference>
<comment type="caution">
    <text evidence="4">The sequence shown here is derived from an EMBL/GenBank/DDBJ whole genome shotgun (WGS) entry which is preliminary data.</text>
</comment>
<dbReference type="Proteomes" id="UP001054889">
    <property type="component" value="Unassembled WGS sequence"/>
</dbReference>
<dbReference type="Pfam" id="PF13812">
    <property type="entry name" value="PPR_3"/>
    <property type="match status" value="1"/>
</dbReference>
<keyword evidence="2" id="KW-0809">Transit peptide</keyword>
<dbReference type="FunFam" id="1.25.40.10:FF:000031">
    <property type="entry name" value="Pentatricopeptide repeat-containing protein mitochondrial"/>
    <property type="match status" value="1"/>
</dbReference>
<dbReference type="PANTHER" id="PTHR47926">
    <property type="entry name" value="PENTATRICOPEPTIDE REPEAT-CONTAINING PROTEIN"/>
    <property type="match status" value="1"/>
</dbReference>
<feature type="repeat" description="PPR" evidence="3">
    <location>
        <begin position="281"/>
        <end position="315"/>
    </location>
</feature>